<reference evidence="10 11" key="1">
    <citation type="submission" date="2024-09" db="EMBL/GenBank/DDBJ databases">
        <title>Rethinking Asexuality: The Enigmatic Case of Functional Sexual Genes in Lepraria (Stereocaulaceae).</title>
        <authorList>
            <person name="Doellman M."/>
            <person name="Sun Y."/>
            <person name="Barcenas-Pena A."/>
            <person name="Lumbsch H.T."/>
            <person name="Grewe F."/>
        </authorList>
    </citation>
    <scope>NUCLEOTIDE SEQUENCE [LARGE SCALE GENOMIC DNA]</scope>
    <source>
        <strain evidence="10 11">Grewe 0041</strain>
    </source>
</reference>
<feature type="domain" description="ATPase F1/V1/A1 complex alpha/beta subunit N-terminal" evidence="9">
    <location>
        <begin position="1"/>
        <end position="45"/>
    </location>
</feature>
<protein>
    <recommendedName>
        <fullName evidence="2">V-type proton ATPase catalytic subunit A</fullName>
    </recommendedName>
</protein>
<evidence type="ECO:0000256" key="8">
    <source>
        <dbReference type="ARBA" id="ARBA00029427"/>
    </source>
</evidence>
<keyword evidence="7" id="KW-0406">Ion transport</keyword>
<proteinExistence type="inferred from homology"/>
<dbReference type="SUPFAM" id="SSF50615">
    <property type="entry name" value="N-terminal domain of alpha and beta subunits of F1 ATP synthase"/>
    <property type="match status" value="1"/>
</dbReference>
<dbReference type="EMBL" id="JBHFEH010000099">
    <property type="protein sequence ID" value="KAL2047491.1"/>
    <property type="molecule type" value="Genomic_DNA"/>
</dbReference>
<keyword evidence="3" id="KW-0813">Transport</keyword>
<evidence type="ECO:0000256" key="6">
    <source>
        <dbReference type="ARBA" id="ARBA00022967"/>
    </source>
</evidence>
<evidence type="ECO:0000313" key="11">
    <source>
        <dbReference type="Proteomes" id="UP001590951"/>
    </source>
</evidence>
<evidence type="ECO:0000259" key="9">
    <source>
        <dbReference type="Pfam" id="PF02874"/>
    </source>
</evidence>
<evidence type="ECO:0000313" key="10">
    <source>
        <dbReference type="EMBL" id="KAL2047491.1"/>
    </source>
</evidence>
<comment type="caution">
    <text evidence="10">The sequence shown here is derived from an EMBL/GenBank/DDBJ whole genome shotgun (WGS) entry which is preliminary data.</text>
</comment>
<sequence length="88" mass="9560">MYELCKVGKEELIGEVIRIEDSIVTIQVHEEIADVAVGDPVLRTGKPLSIELSPGLMEPICDGIWRSVKSIADKTPNIYSTLLVIGGP</sequence>
<evidence type="ECO:0000256" key="7">
    <source>
        <dbReference type="ARBA" id="ARBA00023065"/>
    </source>
</evidence>
<evidence type="ECO:0000256" key="5">
    <source>
        <dbReference type="ARBA" id="ARBA00022840"/>
    </source>
</evidence>
<dbReference type="InterPro" id="IPR022878">
    <property type="entry name" value="V-ATPase_asu"/>
</dbReference>
<evidence type="ECO:0000256" key="2">
    <source>
        <dbReference type="ARBA" id="ARBA00018860"/>
    </source>
</evidence>
<dbReference type="PANTHER" id="PTHR43607">
    <property type="entry name" value="V-TYPE PROTON ATPASE CATALYTIC SUBUNIT A"/>
    <property type="match status" value="1"/>
</dbReference>
<dbReference type="Pfam" id="PF02874">
    <property type="entry name" value="ATP-synt_ab_N"/>
    <property type="match status" value="1"/>
</dbReference>
<dbReference type="InterPro" id="IPR004100">
    <property type="entry name" value="ATPase_F1/V1/A1_a/bsu_N"/>
</dbReference>
<keyword evidence="5" id="KW-0067">ATP-binding</keyword>
<name>A0ABR4ARS1_9LECA</name>
<evidence type="ECO:0000256" key="1">
    <source>
        <dbReference type="ARBA" id="ARBA00008936"/>
    </source>
</evidence>
<evidence type="ECO:0000256" key="4">
    <source>
        <dbReference type="ARBA" id="ARBA00022741"/>
    </source>
</evidence>
<comment type="similarity">
    <text evidence="1">Belongs to the ATPase alpha/beta chains family.</text>
</comment>
<comment type="subcellular location">
    <subcellularLocation>
        <location evidence="8">Vacuole membrane</location>
        <topology evidence="8">Peripheral membrane protein</topology>
        <orientation evidence="8">Cytoplasmic side</orientation>
    </subcellularLocation>
</comment>
<dbReference type="Proteomes" id="UP001590951">
    <property type="component" value="Unassembled WGS sequence"/>
</dbReference>
<dbReference type="InterPro" id="IPR036121">
    <property type="entry name" value="ATPase_F1/V1/A1_a/bsu_N_sf"/>
</dbReference>
<organism evidence="10 11">
    <name type="scientific">Lepraria finkii</name>
    <dbReference type="NCBI Taxonomy" id="1340010"/>
    <lineage>
        <taxon>Eukaryota</taxon>
        <taxon>Fungi</taxon>
        <taxon>Dikarya</taxon>
        <taxon>Ascomycota</taxon>
        <taxon>Pezizomycotina</taxon>
        <taxon>Lecanoromycetes</taxon>
        <taxon>OSLEUM clade</taxon>
        <taxon>Lecanoromycetidae</taxon>
        <taxon>Lecanorales</taxon>
        <taxon>Lecanorineae</taxon>
        <taxon>Stereocaulaceae</taxon>
        <taxon>Lepraria</taxon>
    </lineage>
</organism>
<dbReference type="PANTHER" id="PTHR43607:SF1">
    <property type="entry name" value="H(+)-TRANSPORTING TWO-SECTOR ATPASE"/>
    <property type="match status" value="1"/>
</dbReference>
<gene>
    <name evidence="10" type="ORF">ABVK25_011475</name>
</gene>
<keyword evidence="4" id="KW-0547">Nucleotide-binding</keyword>
<dbReference type="Gene3D" id="2.30.30.650">
    <property type="match status" value="1"/>
</dbReference>
<evidence type="ECO:0000256" key="3">
    <source>
        <dbReference type="ARBA" id="ARBA00022448"/>
    </source>
</evidence>
<accession>A0ABR4ARS1</accession>
<keyword evidence="11" id="KW-1185">Reference proteome</keyword>
<keyword evidence="6" id="KW-1278">Translocase</keyword>